<dbReference type="CDD" id="cd02811">
    <property type="entry name" value="IDI-2_FMN"/>
    <property type="match status" value="1"/>
</dbReference>
<keyword evidence="6 11" id="KW-0460">Magnesium</keyword>
<evidence type="ECO:0000256" key="9">
    <source>
        <dbReference type="ARBA" id="ARBA00023235"/>
    </source>
</evidence>
<evidence type="ECO:0000313" key="14">
    <source>
        <dbReference type="Proteomes" id="UP000051296"/>
    </source>
</evidence>
<dbReference type="GO" id="GO:0010181">
    <property type="term" value="F:FMN binding"/>
    <property type="evidence" value="ECO:0007669"/>
    <property type="project" value="UniProtKB-UniRule"/>
</dbReference>
<comment type="catalytic activity">
    <reaction evidence="11">
        <text>isopentenyl diphosphate = dimethylallyl diphosphate</text>
        <dbReference type="Rhea" id="RHEA:23284"/>
        <dbReference type="ChEBI" id="CHEBI:57623"/>
        <dbReference type="ChEBI" id="CHEBI:128769"/>
        <dbReference type="EC" id="5.3.3.2"/>
    </reaction>
</comment>
<evidence type="ECO:0000256" key="10">
    <source>
        <dbReference type="ARBA" id="ARBA00025810"/>
    </source>
</evidence>
<dbReference type="InterPro" id="IPR011179">
    <property type="entry name" value="IPdP_isomerase"/>
</dbReference>
<protein>
    <recommendedName>
        <fullName evidence="11">Isopentenyl-diphosphate delta-isomerase</fullName>
        <shortName evidence="11">IPP isomerase</shortName>
        <ecNumber evidence="11">5.3.3.2</ecNumber>
    </recommendedName>
    <alternativeName>
        <fullName evidence="11">Isopentenyl diphosphate:dimethylallyl diphosphate isomerase</fullName>
    </alternativeName>
    <alternativeName>
        <fullName evidence="11">Isopentenyl pyrophosphate isomerase</fullName>
    </alternativeName>
    <alternativeName>
        <fullName evidence="11">Type 2 isopentenyl diphosphate isomerase</fullName>
        <shortName evidence="11">IDI-2</shortName>
    </alternativeName>
</protein>
<keyword evidence="5 11" id="KW-0479">Metal-binding</keyword>
<dbReference type="GO" id="GO:0070402">
    <property type="term" value="F:NADPH binding"/>
    <property type="evidence" value="ECO:0007669"/>
    <property type="project" value="UniProtKB-UniRule"/>
</dbReference>
<dbReference type="GO" id="GO:0000287">
    <property type="term" value="F:magnesium ion binding"/>
    <property type="evidence" value="ECO:0007669"/>
    <property type="project" value="UniProtKB-UniRule"/>
</dbReference>
<comment type="similarity">
    <text evidence="11">Belongs to the IPP isomerase type 2 family.</text>
</comment>
<dbReference type="InterPro" id="IPR000262">
    <property type="entry name" value="FMN-dep_DH"/>
</dbReference>
<feature type="binding site" evidence="11">
    <location>
        <begin position="8"/>
        <end position="9"/>
    </location>
    <ligand>
        <name>substrate</name>
    </ligand>
</feature>
<dbReference type="Gene3D" id="3.20.20.70">
    <property type="entry name" value="Aldolase class I"/>
    <property type="match status" value="1"/>
</dbReference>
<evidence type="ECO:0000256" key="7">
    <source>
        <dbReference type="ARBA" id="ARBA00022857"/>
    </source>
</evidence>
<dbReference type="HAMAP" id="MF_00354">
    <property type="entry name" value="Idi_2"/>
    <property type="match status" value="1"/>
</dbReference>
<reference evidence="13 14" key="1">
    <citation type="journal article" date="2015" name="Genome Announc.">
        <title>Expanding the biotechnology potential of lactobacilli through comparative genomics of 213 strains and associated genera.</title>
        <authorList>
            <person name="Sun Z."/>
            <person name="Harris H.M."/>
            <person name="McCann A."/>
            <person name="Guo C."/>
            <person name="Argimon S."/>
            <person name="Zhang W."/>
            <person name="Yang X."/>
            <person name="Jeffery I.B."/>
            <person name="Cooney J.C."/>
            <person name="Kagawa T.F."/>
            <person name="Liu W."/>
            <person name="Song Y."/>
            <person name="Salvetti E."/>
            <person name="Wrobel A."/>
            <person name="Rasinkangas P."/>
            <person name="Parkhill J."/>
            <person name="Rea M.C."/>
            <person name="O'Sullivan O."/>
            <person name="Ritari J."/>
            <person name="Douillard F.P."/>
            <person name="Paul Ross R."/>
            <person name="Yang R."/>
            <person name="Briner A.E."/>
            <person name="Felis G.E."/>
            <person name="de Vos W.M."/>
            <person name="Barrangou R."/>
            <person name="Klaenhammer T.R."/>
            <person name="Caufield P.W."/>
            <person name="Cui Y."/>
            <person name="Zhang H."/>
            <person name="O'Toole P.W."/>
        </authorList>
    </citation>
    <scope>NUCLEOTIDE SEQUENCE [LARGE SCALE GENOMIC DNA]</scope>
    <source>
        <strain evidence="13 14">DSM 20190</strain>
    </source>
</reference>
<comment type="cofactor">
    <cofactor evidence="11">
        <name>Mg(2+)</name>
        <dbReference type="ChEBI" id="CHEBI:18420"/>
    </cofactor>
</comment>
<comment type="caution">
    <text evidence="13">The sequence shown here is derived from an EMBL/GenBank/DDBJ whole genome shotgun (WGS) entry which is preliminary data.</text>
</comment>
<dbReference type="FunCoup" id="A0A0R2G033">
    <property type="interactions" value="41"/>
</dbReference>
<dbReference type="GO" id="GO:0004452">
    <property type="term" value="F:isopentenyl-diphosphate delta-isomerase activity"/>
    <property type="evidence" value="ECO:0007669"/>
    <property type="project" value="UniProtKB-UniRule"/>
</dbReference>
<dbReference type="PIRSF" id="PIRSF003314">
    <property type="entry name" value="IPP_isomerase"/>
    <property type="match status" value="1"/>
</dbReference>
<dbReference type="GO" id="GO:0016491">
    <property type="term" value="F:oxidoreductase activity"/>
    <property type="evidence" value="ECO:0007669"/>
    <property type="project" value="InterPro"/>
</dbReference>
<comment type="caution">
    <text evidence="11">Lacks conserved residue(s) required for the propagation of feature annotation.</text>
</comment>
<feature type="binding site" evidence="11">
    <location>
        <position position="216"/>
    </location>
    <ligand>
        <name>FMN</name>
        <dbReference type="ChEBI" id="CHEBI:58210"/>
    </ligand>
</feature>
<dbReference type="PANTHER" id="PTHR43665:SF1">
    <property type="entry name" value="ISOPENTENYL-DIPHOSPHATE DELTA-ISOMERASE"/>
    <property type="match status" value="1"/>
</dbReference>
<comment type="function">
    <text evidence="11">Involved in the biosynthesis of isoprenoids. Catalyzes the 1,3-allylic rearrangement of the homoallylic substrate isopentenyl (IPP) to its allylic isomer, dimethylallyl diphosphate (DMAPP).</text>
</comment>
<comment type="subcellular location">
    <subcellularLocation>
        <location evidence="11">Cytoplasm</location>
    </subcellularLocation>
</comment>
<evidence type="ECO:0000256" key="5">
    <source>
        <dbReference type="ARBA" id="ARBA00022723"/>
    </source>
</evidence>
<dbReference type="EC" id="5.3.3.2" evidence="11"/>
<dbReference type="PATRIC" id="fig|1123500.6.peg.389"/>
<dbReference type="EMBL" id="JQAX01000001">
    <property type="protein sequence ID" value="KRN33582.1"/>
    <property type="molecule type" value="Genomic_DNA"/>
</dbReference>
<dbReference type="PANTHER" id="PTHR43665">
    <property type="entry name" value="ISOPENTENYL-DIPHOSPHATE DELTA-ISOMERASE"/>
    <property type="match status" value="1"/>
</dbReference>
<evidence type="ECO:0000256" key="6">
    <source>
        <dbReference type="ARBA" id="ARBA00022842"/>
    </source>
</evidence>
<dbReference type="GO" id="GO:0008299">
    <property type="term" value="P:isoprenoid biosynthetic process"/>
    <property type="evidence" value="ECO:0007669"/>
    <property type="project" value="UniProtKB-UniRule"/>
</dbReference>
<dbReference type="RefSeq" id="WP_022790918.1">
    <property type="nucleotide sequence ID" value="NZ_ATUU01000001.1"/>
</dbReference>
<dbReference type="eggNOG" id="COG1304">
    <property type="taxonomic scope" value="Bacteria"/>
</dbReference>
<feature type="binding site" evidence="11">
    <location>
        <position position="156"/>
    </location>
    <ligand>
        <name>Mg(2+)</name>
        <dbReference type="ChEBI" id="CHEBI:18420"/>
    </ligand>
</feature>
<comment type="cofactor">
    <cofactor evidence="11">
        <name>NADPH</name>
        <dbReference type="ChEBI" id="CHEBI:57783"/>
    </cofactor>
</comment>
<feature type="domain" description="FMN-dependent dehydrogenase" evidence="12">
    <location>
        <begin position="154"/>
        <end position="328"/>
    </location>
</feature>
<evidence type="ECO:0000256" key="11">
    <source>
        <dbReference type="HAMAP-Rule" id="MF_00354"/>
    </source>
</evidence>
<keyword evidence="3 11" id="KW-0285">Flavoprotein</keyword>
<feature type="binding site" evidence="11">
    <location>
        <position position="155"/>
    </location>
    <ligand>
        <name>substrate</name>
    </ligand>
</feature>
<dbReference type="SUPFAM" id="SSF51395">
    <property type="entry name" value="FMN-linked oxidoreductases"/>
    <property type="match status" value="1"/>
</dbReference>
<keyword evidence="4 11" id="KW-0288">FMN</keyword>
<gene>
    <name evidence="11" type="primary">fni</name>
    <name evidence="13" type="ORF">IV68_GL000388</name>
</gene>
<evidence type="ECO:0000259" key="12">
    <source>
        <dbReference type="Pfam" id="PF01070"/>
    </source>
</evidence>
<organism evidence="13 14">
    <name type="scientific">Weissella halotolerans DSM 20190</name>
    <dbReference type="NCBI Taxonomy" id="1123500"/>
    <lineage>
        <taxon>Bacteria</taxon>
        <taxon>Bacillati</taxon>
        <taxon>Bacillota</taxon>
        <taxon>Bacilli</taxon>
        <taxon>Lactobacillales</taxon>
        <taxon>Lactobacillaceae</taxon>
        <taxon>Weissella</taxon>
    </lineage>
</organism>
<proteinExistence type="inferred from homology"/>
<dbReference type="STRING" id="1123500.GCA_000420365_00116"/>
<feature type="binding site" evidence="11">
    <location>
        <position position="125"/>
    </location>
    <ligand>
        <name>FMN</name>
        <dbReference type="ChEBI" id="CHEBI:58210"/>
    </ligand>
</feature>
<dbReference type="NCBIfam" id="TIGR02151">
    <property type="entry name" value="IPP_isom_2"/>
    <property type="match status" value="1"/>
</dbReference>
<sequence>MTSEHMHRKDEHLALAEAHYRHARPQSSLNGMRIIHRPLPESRLDQVDLTFKTPDFTWPYPFYIEAMTGGSPRTGKLNTQLAQVAKETQLAMAVGSQSIALKDASTRQYFTNVRKENPDGFIIANLGAGHGPKAAQMAIDMLAADALEIHVNVAQELVMAEGDRQFMWLQNIQAILAAVSVPVIVKEVGFGMDQDSIQTLTDLGVHYINLGGRSGTNFAEIEARRNRDHPFPLDYMFDWGQTTAESLIEAKAVKPDAKRHIIATGGIQTPLDILKAQVMGAQAVGVAGHFLHTLMQDGPASLTAEIQSWQADLAKLYTLVGANTQADLPTVPYILNAQLLSYAQQRRRSN</sequence>
<dbReference type="GO" id="GO:0005737">
    <property type="term" value="C:cytoplasm"/>
    <property type="evidence" value="ECO:0007669"/>
    <property type="project" value="UniProtKB-SubCell"/>
</dbReference>
<evidence type="ECO:0000256" key="4">
    <source>
        <dbReference type="ARBA" id="ARBA00022643"/>
    </source>
</evidence>
<evidence type="ECO:0000313" key="13">
    <source>
        <dbReference type="EMBL" id="KRN33582.1"/>
    </source>
</evidence>
<feature type="binding site" evidence="11">
    <location>
        <begin position="287"/>
        <end position="288"/>
    </location>
    <ligand>
        <name>FMN</name>
        <dbReference type="ChEBI" id="CHEBI:58210"/>
    </ligand>
</feature>
<evidence type="ECO:0000256" key="3">
    <source>
        <dbReference type="ARBA" id="ARBA00022630"/>
    </source>
</evidence>
<comment type="subunit">
    <text evidence="10 11">Homooctamer. Dimer of tetramers.</text>
</comment>
<accession>A0A0R2G033</accession>
<dbReference type="InParanoid" id="A0A0R2G033"/>
<dbReference type="Proteomes" id="UP000051296">
    <property type="component" value="Unassembled WGS sequence"/>
</dbReference>
<keyword evidence="8 11" id="KW-0414">Isoprene biosynthesis</keyword>
<evidence type="ECO:0000256" key="8">
    <source>
        <dbReference type="ARBA" id="ARBA00023229"/>
    </source>
</evidence>
<dbReference type="Pfam" id="PF01070">
    <property type="entry name" value="FMN_dh"/>
    <property type="match status" value="1"/>
</dbReference>
<comment type="cofactor">
    <cofactor evidence="1 11">
        <name>FMN</name>
        <dbReference type="ChEBI" id="CHEBI:58210"/>
    </cofactor>
</comment>
<dbReference type="AlphaFoldDB" id="A0A0R2G033"/>
<feature type="binding site" evidence="11">
    <location>
        <position position="96"/>
    </location>
    <ligand>
        <name>FMN</name>
        <dbReference type="ChEBI" id="CHEBI:58210"/>
    </ligand>
</feature>
<dbReference type="OrthoDB" id="9795032at2"/>
<evidence type="ECO:0000256" key="2">
    <source>
        <dbReference type="ARBA" id="ARBA00022490"/>
    </source>
</evidence>
<keyword evidence="9 11" id="KW-0413">Isomerase</keyword>
<feature type="binding site" evidence="11">
    <location>
        <begin position="66"/>
        <end position="68"/>
    </location>
    <ligand>
        <name>FMN</name>
        <dbReference type="ChEBI" id="CHEBI:58210"/>
    </ligand>
</feature>
<feature type="binding site" evidence="11">
    <location>
        <position position="186"/>
    </location>
    <ligand>
        <name>FMN</name>
        <dbReference type="ChEBI" id="CHEBI:58210"/>
    </ligand>
</feature>
<evidence type="ECO:0000256" key="1">
    <source>
        <dbReference type="ARBA" id="ARBA00001917"/>
    </source>
</evidence>
<keyword evidence="7 11" id="KW-0521">NADP</keyword>
<keyword evidence="14" id="KW-1185">Reference proteome</keyword>
<dbReference type="InterPro" id="IPR013785">
    <property type="entry name" value="Aldolase_TIM"/>
</dbReference>
<keyword evidence="2 11" id="KW-0963">Cytoplasm</keyword>
<name>A0A0R2G033_9LACO</name>